<keyword evidence="2" id="KW-1185">Reference proteome</keyword>
<reference evidence="1 2" key="1">
    <citation type="journal article" date="2021" name="Int. J. Syst. Evol. Microbiol.">
        <title>Reticulibacter mediterranei gen. nov., sp. nov., within the new family Reticulibacteraceae fam. nov., and Ktedonospora formicarum gen. nov., sp. nov., Ktedonobacter robiniae sp. nov., Dictyobacter formicarum sp. nov. and Dictyobacter arantiisoli sp. nov., belonging to the class Ktedonobacteria.</title>
        <authorList>
            <person name="Yabe S."/>
            <person name="Zheng Y."/>
            <person name="Wang C.M."/>
            <person name="Sakai Y."/>
            <person name="Abe K."/>
            <person name="Yokota A."/>
            <person name="Donadio S."/>
            <person name="Cavaletti L."/>
            <person name="Monciardini P."/>
        </authorList>
    </citation>
    <scope>NUCLEOTIDE SEQUENCE [LARGE SCALE GENOMIC DNA]</scope>
    <source>
        <strain evidence="1 2">SOSP1-9</strain>
    </source>
</reference>
<dbReference type="Proteomes" id="UP000635565">
    <property type="component" value="Unassembled WGS sequence"/>
</dbReference>
<protein>
    <submittedName>
        <fullName evidence="1">Uncharacterized protein</fullName>
    </submittedName>
</protein>
<accession>A0ABQ3VRS2</accession>
<organism evidence="1 2">
    <name type="scientific">Dictyobacter formicarum</name>
    <dbReference type="NCBI Taxonomy" id="2778368"/>
    <lineage>
        <taxon>Bacteria</taxon>
        <taxon>Bacillati</taxon>
        <taxon>Chloroflexota</taxon>
        <taxon>Ktedonobacteria</taxon>
        <taxon>Ktedonobacterales</taxon>
        <taxon>Dictyobacteraceae</taxon>
        <taxon>Dictyobacter</taxon>
    </lineage>
</organism>
<gene>
    <name evidence="1" type="ORF">KSZ_68760</name>
</gene>
<name>A0ABQ3VRS2_9CHLR</name>
<dbReference type="EMBL" id="BNJJ01000028">
    <property type="protein sequence ID" value="GHO88870.1"/>
    <property type="molecule type" value="Genomic_DNA"/>
</dbReference>
<sequence length="96" mass="10736">MNKKTVAKYMQKMGLMAIFPGPNLSKRAHQAGIFPYLLRNLKAEVSDHIWGVDVRHVSANGIPVETGEDETNAAKSLLKPLQDIHEMLPNLKMLLN</sequence>
<evidence type="ECO:0000313" key="1">
    <source>
        <dbReference type="EMBL" id="GHO88870.1"/>
    </source>
</evidence>
<proteinExistence type="predicted"/>
<comment type="caution">
    <text evidence="1">The sequence shown here is derived from an EMBL/GenBank/DDBJ whole genome shotgun (WGS) entry which is preliminary data.</text>
</comment>
<evidence type="ECO:0000313" key="2">
    <source>
        <dbReference type="Proteomes" id="UP000635565"/>
    </source>
</evidence>